<evidence type="ECO:0000259" key="2">
    <source>
        <dbReference type="PROSITE" id="PS50405"/>
    </source>
</evidence>
<dbReference type="PROSITE" id="PS50405">
    <property type="entry name" value="GST_CTER"/>
    <property type="match status" value="1"/>
</dbReference>
<dbReference type="SUPFAM" id="SSF52833">
    <property type="entry name" value="Thioredoxin-like"/>
    <property type="match status" value="1"/>
</dbReference>
<dbReference type="Pfam" id="PF14497">
    <property type="entry name" value="GST_C_3"/>
    <property type="match status" value="1"/>
</dbReference>
<dbReference type="PROSITE" id="PS50404">
    <property type="entry name" value="GST_NTER"/>
    <property type="match status" value="1"/>
</dbReference>
<reference evidence="3" key="1">
    <citation type="submission" date="2021-07" db="EMBL/GenBank/DDBJ databases">
        <title>Shinella sp. nov., a novel member of the genus Shinella from water.</title>
        <authorList>
            <person name="Deng Y."/>
        </authorList>
    </citation>
    <scope>NUCLEOTIDE SEQUENCE</scope>
    <source>
        <strain evidence="3">CPCC 100929</strain>
    </source>
</reference>
<dbReference type="Proteomes" id="UP000996601">
    <property type="component" value="Unassembled WGS sequence"/>
</dbReference>
<dbReference type="EC" id="2.5.1.18" evidence="3"/>
<dbReference type="NCBIfam" id="NF007831">
    <property type="entry name" value="PRK10542.1"/>
    <property type="match status" value="1"/>
</dbReference>
<dbReference type="CDD" id="cd03057">
    <property type="entry name" value="GST_N_Beta"/>
    <property type="match status" value="1"/>
</dbReference>
<protein>
    <submittedName>
        <fullName evidence="3">Glutathione transferase GstA</fullName>
        <ecNumber evidence="3">2.5.1.18</ecNumber>
    </submittedName>
</protein>
<evidence type="ECO:0000313" key="3">
    <source>
        <dbReference type="EMBL" id="MCQ4629260.1"/>
    </source>
</evidence>
<gene>
    <name evidence="3" type="primary">gstA</name>
    <name evidence="3" type="ORF">GB927_004370</name>
</gene>
<dbReference type="InterPro" id="IPR004046">
    <property type="entry name" value="GST_C"/>
</dbReference>
<keyword evidence="4" id="KW-1185">Reference proteome</keyword>
<dbReference type="SFLD" id="SFLDS00019">
    <property type="entry name" value="Glutathione_Transferase_(cytos"/>
    <property type="match status" value="1"/>
</dbReference>
<dbReference type="InterPro" id="IPR010987">
    <property type="entry name" value="Glutathione-S-Trfase_C-like"/>
</dbReference>
<dbReference type="InterPro" id="IPR036282">
    <property type="entry name" value="Glutathione-S-Trfase_C_sf"/>
</dbReference>
<name>A0ABT1R287_9HYPH</name>
<comment type="caution">
    <text evidence="3">The sequence shown here is derived from an EMBL/GenBank/DDBJ whole genome shotgun (WGS) entry which is preliminary data.</text>
</comment>
<keyword evidence="3" id="KW-0808">Transferase</keyword>
<dbReference type="SFLD" id="SFLDG01150">
    <property type="entry name" value="Main.1:_Beta-like"/>
    <property type="match status" value="1"/>
</dbReference>
<organism evidence="3 4">
    <name type="scientific">Shinella lacus</name>
    <dbReference type="NCBI Taxonomy" id="2654216"/>
    <lineage>
        <taxon>Bacteria</taxon>
        <taxon>Pseudomonadati</taxon>
        <taxon>Pseudomonadota</taxon>
        <taxon>Alphaproteobacteria</taxon>
        <taxon>Hyphomicrobiales</taxon>
        <taxon>Rhizobiaceae</taxon>
        <taxon>Shinella</taxon>
    </lineage>
</organism>
<dbReference type="InterPro" id="IPR036249">
    <property type="entry name" value="Thioredoxin-like_sf"/>
</dbReference>
<dbReference type="CDD" id="cd03188">
    <property type="entry name" value="GST_C_Beta"/>
    <property type="match status" value="1"/>
</dbReference>
<dbReference type="SFLD" id="SFLDG00358">
    <property type="entry name" value="Main_(cytGST)"/>
    <property type="match status" value="1"/>
</dbReference>
<feature type="domain" description="GST C-terminal" evidence="2">
    <location>
        <begin position="86"/>
        <end position="203"/>
    </location>
</feature>
<dbReference type="InterPro" id="IPR040079">
    <property type="entry name" value="Glutathione_S-Trfase"/>
</dbReference>
<feature type="domain" description="GST N-terminal" evidence="1">
    <location>
        <begin position="1"/>
        <end position="80"/>
    </location>
</feature>
<dbReference type="Gene3D" id="1.20.1050.10">
    <property type="match status" value="1"/>
</dbReference>
<evidence type="ECO:0000313" key="4">
    <source>
        <dbReference type="Proteomes" id="UP000996601"/>
    </source>
</evidence>
<evidence type="ECO:0000259" key="1">
    <source>
        <dbReference type="PROSITE" id="PS50404"/>
    </source>
</evidence>
<dbReference type="RefSeq" id="WP_256115367.1">
    <property type="nucleotide sequence ID" value="NZ_WHSB02000001.1"/>
</dbReference>
<dbReference type="PANTHER" id="PTHR44051:SF8">
    <property type="entry name" value="GLUTATHIONE S-TRANSFERASE GSTA"/>
    <property type="match status" value="1"/>
</dbReference>
<dbReference type="InterPro" id="IPR004045">
    <property type="entry name" value="Glutathione_S-Trfase_N"/>
</dbReference>
<accession>A0ABT1R287</accession>
<dbReference type="Pfam" id="PF13409">
    <property type="entry name" value="GST_N_2"/>
    <property type="match status" value="1"/>
</dbReference>
<dbReference type="SUPFAM" id="SSF47616">
    <property type="entry name" value="GST C-terminal domain-like"/>
    <property type="match status" value="1"/>
</dbReference>
<proteinExistence type="predicted"/>
<dbReference type="EMBL" id="WHSB02000001">
    <property type="protein sequence ID" value="MCQ4629260.1"/>
    <property type="molecule type" value="Genomic_DNA"/>
</dbReference>
<sequence>MKLYYATGSCGLAPQIALREAGQTFDLVKVDFKTKTTVEGNYFEVTPKGFVPALKLDDGEVITEGAVVLQWIADHNPDRGLLPAHGSAERYRALEWLNYIATDMHKGYANLFYPHLDDASKLRFIEGNLATRFAYLDDHLSRNDYLLESGFSVADAYLFNILTWSHRVNVDLSAYPAIRRFMARMGERPTIRASLEAEGVMLG</sequence>
<dbReference type="Gene3D" id="3.40.30.10">
    <property type="entry name" value="Glutaredoxin"/>
    <property type="match status" value="1"/>
</dbReference>
<dbReference type="PANTHER" id="PTHR44051">
    <property type="entry name" value="GLUTATHIONE S-TRANSFERASE-RELATED"/>
    <property type="match status" value="1"/>
</dbReference>
<dbReference type="GO" id="GO:0004364">
    <property type="term" value="F:glutathione transferase activity"/>
    <property type="evidence" value="ECO:0007669"/>
    <property type="project" value="UniProtKB-EC"/>
</dbReference>